<evidence type="ECO:0008006" key="2">
    <source>
        <dbReference type="Google" id="ProtNLM"/>
    </source>
</evidence>
<name>A0A381YAQ5_9ZZZZ</name>
<dbReference type="InterPro" id="IPR036610">
    <property type="entry name" value="PEBP-like_sf"/>
</dbReference>
<accession>A0A381YAQ5</accession>
<dbReference type="Pfam" id="PF01161">
    <property type="entry name" value="PBP"/>
    <property type="match status" value="1"/>
</dbReference>
<dbReference type="InterPro" id="IPR008914">
    <property type="entry name" value="PEBP"/>
</dbReference>
<dbReference type="AlphaFoldDB" id="A0A381YAQ5"/>
<proteinExistence type="predicted"/>
<gene>
    <name evidence="1" type="ORF">METZ01_LOCUS126928</name>
</gene>
<organism evidence="1">
    <name type="scientific">marine metagenome</name>
    <dbReference type="NCBI Taxonomy" id="408172"/>
    <lineage>
        <taxon>unclassified sequences</taxon>
        <taxon>metagenomes</taxon>
        <taxon>ecological metagenomes</taxon>
    </lineage>
</organism>
<reference evidence="1" key="1">
    <citation type="submission" date="2018-05" db="EMBL/GenBank/DDBJ databases">
        <authorList>
            <person name="Lanie J.A."/>
            <person name="Ng W.-L."/>
            <person name="Kazmierczak K.M."/>
            <person name="Andrzejewski T.M."/>
            <person name="Davidsen T.M."/>
            <person name="Wayne K.J."/>
            <person name="Tettelin H."/>
            <person name="Glass J.I."/>
            <person name="Rusch D."/>
            <person name="Podicherti R."/>
            <person name="Tsui H.-C.T."/>
            <person name="Winkler M.E."/>
        </authorList>
    </citation>
    <scope>NUCLEOTIDE SEQUENCE</scope>
</reference>
<dbReference type="Gene3D" id="3.90.280.10">
    <property type="entry name" value="PEBP-like"/>
    <property type="match status" value="1"/>
</dbReference>
<dbReference type="SUPFAM" id="SSF49777">
    <property type="entry name" value="PEBP-like"/>
    <property type="match status" value="1"/>
</dbReference>
<dbReference type="PROSITE" id="PS51257">
    <property type="entry name" value="PROKAR_LIPOPROTEIN"/>
    <property type="match status" value="1"/>
</dbReference>
<feature type="non-terminal residue" evidence="1">
    <location>
        <position position="80"/>
    </location>
</feature>
<protein>
    <recommendedName>
        <fullName evidence="2">YbhB/YbcL family Raf kinase inhibitor-like protein</fullName>
    </recommendedName>
</protein>
<dbReference type="EMBL" id="UINC01017775">
    <property type="protein sequence ID" value="SVA74074.1"/>
    <property type="molecule type" value="Genomic_DNA"/>
</dbReference>
<sequence length="80" mass="8636">MLKSISLLVLFSMMSGCDSGGSNTVFFDPKLSKLGEIEFSSPAFKTGDLIPTKFTCYGDDLSPPLRWSDVPGNSRSIAII</sequence>
<evidence type="ECO:0000313" key="1">
    <source>
        <dbReference type="EMBL" id="SVA74074.1"/>
    </source>
</evidence>